<dbReference type="InterPro" id="IPR023631">
    <property type="entry name" value="Amidase_dom"/>
</dbReference>
<proteinExistence type="predicted"/>
<dbReference type="EMBL" id="JBHTLU010000023">
    <property type="protein sequence ID" value="MFD1222258.1"/>
    <property type="molecule type" value="Genomic_DNA"/>
</dbReference>
<keyword evidence="3" id="KW-1185">Reference proteome</keyword>
<sequence>MLNIEEATIARLQKAMERGECSSFDLVQQYMERIAAYDQQGPCINAVLELNPDALHAAEAADAERRAGQVRGPLHGVPVLVKDNIQTGDKMHTSAGSIALADHYANEDAFIVSRLREAGAIILGKANMTEWANFMTEGMIAGYSSRGGQVLNPYGRNLFAGGSSTGSAAAVAANLTTAAVGTETSGSIISPAVQNSVVGIKPTLGLVSRSGIIPLSHSQDTAGPLARTVEDAAILLGVLCGLDPQDPVTRCSLGVRVTDYTLFLDKNGLKGARIGVPRQGFHEDMTEEERQLFTQILLQLEEAGAQLIDPANIHSAEELSQFRSSVFLHDFKADINAYLSKLPPHLPVHSLKELIAFNEAHAEQALKYGQKILIASEKTSGSLKEPQYIRDRLNDIRLSRTEGIDRTMREHHLDALLFPETLGDTIAAKAGYPSLAVPAGYLKDGRPYGIMFVGTAFTEPVLIKLAYAFEQLSNSRKPPRLDAE</sequence>
<protein>
    <submittedName>
        <fullName evidence="2">Amidase</fullName>
        <ecNumber evidence="2">3.5.1.4</ecNumber>
    </submittedName>
</protein>
<accession>A0ABW3UMT1</accession>
<dbReference type="Pfam" id="PF01425">
    <property type="entry name" value="Amidase"/>
    <property type="match status" value="1"/>
</dbReference>
<evidence type="ECO:0000313" key="3">
    <source>
        <dbReference type="Proteomes" id="UP001597180"/>
    </source>
</evidence>
<dbReference type="EC" id="3.5.1.4" evidence="2"/>
<dbReference type="PANTHER" id="PTHR42678:SF34">
    <property type="entry name" value="OS04G0183300 PROTEIN"/>
    <property type="match status" value="1"/>
</dbReference>
<evidence type="ECO:0000313" key="2">
    <source>
        <dbReference type="EMBL" id="MFD1222258.1"/>
    </source>
</evidence>
<evidence type="ECO:0000259" key="1">
    <source>
        <dbReference type="Pfam" id="PF01425"/>
    </source>
</evidence>
<name>A0ABW3UMT1_9BACL</name>
<dbReference type="InterPro" id="IPR036928">
    <property type="entry name" value="AS_sf"/>
</dbReference>
<dbReference type="GO" id="GO:0004040">
    <property type="term" value="F:amidase activity"/>
    <property type="evidence" value="ECO:0007669"/>
    <property type="project" value="UniProtKB-EC"/>
</dbReference>
<comment type="caution">
    <text evidence="2">The sequence shown here is derived from an EMBL/GenBank/DDBJ whole genome shotgun (WGS) entry which is preliminary data.</text>
</comment>
<dbReference type="NCBIfam" id="NF006006">
    <property type="entry name" value="PRK08137.1"/>
    <property type="match status" value="1"/>
</dbReference>
<dbReference type="Gene3D" id="3.90.1300.10">
    <property type="entry name" value="Amidase signature (AS) domain"/>
    <property type="match status" value="1"/>
</dbReference>
<dbReference type="PANTHER" id="PTHR42678">
    <property type="entry name" value="AMIDASE"/>
    <property type="match status" value="1"/>
</dbReference>
<dbReference type="NCBIfam" id="NF005300">
    <property type="entry name" value="PRK06828.1"/>
    <property type="match status" value="1"/>
</dbReference>
<dbReference type="SUPFAM" id="SSF75304">
    <property type="entry name" value="Amidase signature (AS) enzymes"/>
    <property type="match status" value="1"/>
</dbReference>
<dbReference type="RefSeq" id="WP_345589519.1">
    <property type="nucleotide sequence ID" value="NZ_BAABJG010000018.1"/>
</dbReference>
<organism evidence="2 3">
    <name type="scientific">Paenibacillus vulneris</name>
    <dbReference type="NCBI Taxonomy" id="1133364"/>
    <lineage>
        <taxon>Bacteria</taxon>
        <taxon>Bacillati</taxon>
        <taxon>Bacillota</taxon>
        <taxon>Bacilli</taxon>
        <taxon>Bacillales</taxon>
        <taxon>Paenibacillaceae</taxon>
        <taxon>Paenibacillus</taxon>
    </lineage>
</organism>
<dbReference type="Proteomes" id="UP001597180">
    <property type="component" value="Unassembled WGS sequence"/>
</dbReference>
<keyword evidence="2" id="KW-0378">Hydrolase</keyword>
<reference evidence="3" key="1">
    <citation type="journal article" date="2019" name="Int. J. Syst. Evol. Microbiol.">
        <title>The Global Catalogue of Microorganisms (GCM) 10K type strain sequencing project: providing services to taxonomists for standard genome sequencing and annotation.</title>
        <authorList>
            <consortium name="The Broad Institute Genomics Platform"/>
            <consortium name="The Broad Institute Genome Sequencing Center for Infectious Disease"/>
            <person name="Wu L."/>
            <person name="Ma J."/>
        </authorList>
    </citation>
    <scope>NUCLEOTIDE SEQUENCE [LARGE SCALE GENOMIC DNA]</scope>
    <source>
        <strain evidence="3">CCUG 53270</strain>
    </source>
</reference>
<gene>
    <name evidence="2" type="ORF">ACFQ4B_19230</name>
</gene>
<feature type="domain" description="Amidase" evidence="1">
    <location>
        <begin position="25"/>
        <end position="461"/>
    </location>
</feature>